<evidence type="ECO:0000313" key="7">
    <source>
        <dbReference type="EnsemblMetazoa" id="ADIR006820-PA"/>
    </source>
</evidence>
<dbReference type="VEuPathDB" id="VectorBase:ADIR006820"/>
<dbReference type="Proteomes" id="UP000075884">
    <property type="component" value="Unassembled WGS sequence"/>
</dbReference>
<dbReference type="SUPFAM" id="SSF47095">
    <property type="entry name" value="HMG-box"/>
    <property type="match status" value="1"/>
</dbReference>
<dbReference type="GO" id="GO:0003677">
    <property type="term" value="F:DNA binding"/>
    <property type="evidence" value="ECO:0007669"/>
    <property type="project" value="UniProtKB-UniRule"/>
</dbReference>
<feature type="region of interest" description="Disordered" evidence="5">
    <location>
        <begin position="227"/>
        <end position="381"/>
    </location>
</feature>
<dbReference type="Gene3D" id="1.10.30.10">
    <property type="entry name" value="High mobility group box domain"/>
    <property type="match status" value="1"/>
</dbReference>
<dbReference type="STRING" id="7168.A0A182NGP7"/>
<keyword evidence="8" id="KW-1185">Reference proteome</keyword>
<feature type="compositionally biased region" description="Basic residues" evidence="5">
    <location>
        <begin position="57"/>
        <end position="67"/>
    </location>
</feature>
<evidence type="ECO:0000256" key="1">
    <source>
        <dbReference type="ARBA" id="ARBA00004123"/>
    </source>
</evidence>
<dbReference type="AlphaFoldDB" id="A0A182NGP7"/>
<dbReference type="InterPro" id="IPR009071">
    <property type="entry name" value="HMG_box_dom"/>
</dbReference>
<organism evidence="7 8">
    <name type="scientific">Anopheles dirus</name>
    <dbReference type="NCBI Taxonomy" id="7168"/>
    <lineage>
        <taxon>Eukaryota</taxon>
        <taxon>Metazoa</taxon>
        <taxon>Ecdysozoa</taxon>
        <taxon>Arthropoda</taxon>
        <taxon>Hexapoda</taxon>
        <taxon>Insecta</taxon>
        <taxon>Pterygota</taxon>
        <taxon>Neoptera</taxon>
        <taxon>Endopterygota</taxon>
        <taxon>Diptera</taxon>
        <taxon>Nematocera</taxon>
        <taxon>Culicoidea</taxon>
        <taxon>Culicidae</taxon>
        <taxon>Anophelinae</taxon>
        <taxon>Anopheles</taxon>
    </lineage>
</organism>
<protein>
    <recommendedName>
        <fullName evidence="6">HMG box domain-containing protein</fullName>
    </recommendedName>
</protein>
<reference evidence="7" key="2">
    <citation type="submission" date="2020-05" db="UniProtKB">
        <authorList>
            <consortium name="EnsemblMetazoa"/>
        </authorList>
    </citation>
    <scope>IDENTIFICATION</scope>
    <source>
        <strain evidence="7">WRAIR2</strain>
    </source>
</reference>
<sequence length="523" mass="59892">MPRKKNALLKKISEEFASLTEKKKKKYDQMAEEAKETYKAELEKYNQENPHMEIKKPQGKSARKSVKTPRNKIITPFYMFMNEKRSIGVDASLPELRAMWEELEKKQRYKYIQQCFQQQSTDKPLKLTKEEQSIVEYASGKPEPVPHTVCDFYLKKQANPPKSTQMSVWRKEKMAEYKSLPKVQKLELELEHRRAKMEFVQKYQEYISNLPDEDVQRMENEQLQSFIASKLDKDEQRKYRQDTLSTMLDGTSTALYSEMPIAESTTHDIQLSKPKKKKAANADSSMKPPTTAAAAATAISKSNGKQQKSQSLKNPPPTTIAESPSKRKQKELASSPAVGASKKQKKQVEQVDSDTNSEKADKKPTVTNGVEEVREEPVRPPKTVQKYYKQYYYHGKPGKSKESFEKLSDQRKEAIQVEMRKAQKKYYKDLHKFFKHLPSDQVDFHLKKLQIVEGGSFLEDGDITGEETADDTTKQPRLAKGAVRTKQEPQSSDDDKGAKKANAATSNKTTNVSSSDDDDTDDE</sequence>
<dbReference type="PANTHER" id="PTHR46318">
    <property type="entry name" value="UPSTREAM BINDING TRANSCRIPTION FACTOR"/>
    <property type="match status" value="1"/>
</dbReference>
<feature type="compositionally biased region" description="Acidic residues" evidence="5">
    <location>
        <begin position="459"/>
        <end position="470"/>
    </location>
</feature>
<feature type="compositionally biased region" description="Basic and acidic residues" evidence="5">
    <location>
        <begin position="44"/>
        <end position="56"/>
    </location>
</feature>
<evidence type="ECO:0000256" key="5">
    <source>
        <dbReference type="SAM" id="MobiDB-lite"/>
    </source>
</evidence>
<evidence type="ECO:0000259" key="6">
    <source>
        <dbReference type="PROSITE" id="PS50118"/>
    </source>
</evidence>
<keyword evidence="2 4" id="KW-0238">DNA-binding</keyword>
<comment type="subcellular location">
    <subcellularLocation>
        <location evidence="1">Nucleus</location>
    </subcellularLocation>
</comment>
<feature type="DNA-binding region" description="HMG box" evidence="4">
    <location>
        <begin position="1"/>
        <end position="46"/>
    </location>
</feature>
<feature type="compositionally biased region" description="Polar residues" evidence="5">
    <location>
        <begin position="242"/>
        <end position="255"/>
    </location>
</feature>
<evidence type="ECO:0000256" key="3">
    <source>
        <dbReference type="ARBA" id="ARBA00023242"/>
    </source>
</evidence>
<feature type="region of interest" description="Disordered" evidence="5">
    <location>
        <begin position="455"/>
        <end position="523"/>
    </location>
</feature>
<feature type="compositionally biased region" description="Basic and acidic residues" evidence="5">
    <location>
        <begin position="230"/>
        <end position="241"/>
    </location>
</feature>
<feature type="compositionally biased region" description="Low complexity" evidence="5">
    <location>
        <begin position="290"/>
        <end position="313"/>
    </location>
</feature>
<evidence type="ECO:0000256" key="2">
    <source>
        <dbReference type="ARBA" id="ARBA00023125"/>
    </source>
</evidence>
<reference evidence="8" key="1">
    <citation type="submission" date="2013-03" db="EMBL/GenBank/DDBJ databases">
        <title>The Genome Sequence of Anopheles dirus WRAIR2.</title>
        <authorList>
            <consortium name="The Broad Institute Genomics Platform"/>
            <person name="Neafsey D.E."/>
            <person name="Walton C."/>
            <person name="Walker B."/>
            <person name="Young S.K."/>
            <person name="Zeng Q."/>
            <person name="Gargeya S."/>
            <person name="Fitzgerald M."/>
            <person name="Haas B."/>
            <person name="Abouelleil A."/>
            <person name="Allen A.W."/>
            <person name="Alvarado L."/>
            <person name="Arachchi H.M."/>
            <person name="Berlin A.M."/>
            <person name="Chapman S.B."/>
            <person name="Gainer-Dewar J."/>
            <person name="Goldberg J."/>
            <person name="Griggs A."/>
            <person name="Gujja S."/>
            <person name="Hansen M."/>
            <person name="Howarth C."/>
            <person name="Imamovic A."/>
            <person name="Ireland A."/>
            <person name="Larimer J."/>
            <person name="McCowan C."/>
            <person name="Murphy C."/>
            <person name="Pearson M."/>
            <person name="Poon T.W."/>
            <person name="Priest M."/>
            <person name="Roberts A."/>
            <person name="Saif S."/>
            <person name="Shea T."/>
            <person name="Sisk P."/>
            <person name="Sykes S."/>
            <person name="Wortman J."/>
            <person name="Nusbaum C."/>
            <person name="Birren B."/>
        </authorList>
    </citation>
    <scope>NUCLEOTIDE SEQUENCE [LARGE SCALE GENOMIC DNA]</scope>
    <source>
        <strain evidence="8">WRAIR2</strain>
    </source>
</reference>
<dbReference type="PANTHER" id="PTHR46318:SF3">
    <property type="entry name" value="UPSTREAM BINDING TRANSCRIPTION FACTOR"/>
    <property type="match status" value="1"/>
</dbReference>
<feature type="compositionally biased region" description="Low complexity" evidence="5">
    <location>
        <begin position="500"/>
        <end position="514"/>
    </location>
</feature>
<accession>A0A182NGP7</accession>
<dbReference type="PROSITE" id="PS50118">
    <property type="entry name" value="HMG_BOX_2"/>
    <property type="match status" value="1"/>
</dbReference>
<dbReference type="EnsemblMetazoa" id="ADIR006820-RA">
    <property type="protein sequence ID" value="ADIR006820-PA"/>
    <property type="gene ID" value="ADIR006820"/>
</dbReference>
<dbReference type="Pfam" id="PF00505">
    <property type="entry name" value="HMG_box"/>
    <property type="match status" value="1"/>
</dbReference>
<proteinExistence type="predicted"/>
<name>A0A182NGP7_9DIPT</name>
<feature type="region of interest" description="Disordered" evidence="5">
    <location>
        <begin position="44"/>
        <end position="67"/>
    </location>
</feature>
<evidence type="ECO:0000256" key="4">
    <source>
        <dbReference type="PROSITE-ProRule" id="PRU00267"/>
    </source>
</evidence>
<dbReference type="InterPro" id="IPR036910">
    <property type="entry name" value="HMG_box_dom_sf"/>
</dbReference>
<keyword evidence="3 4" id="KW-0539">Nucleus</keyword>
<feature type="domain" description="HMG box" evidence="6">
    <location>
        <begin position="1"/>
        <end position="46"/>
    </location>
</feature>
<dbReference type="GO" id="GO:0005634">
    <property type="term" value="C:nucleus"/>
    <property type="evidence" value="ECO:0007669"/>
    <property type="project" value="UniProtKB-SubCell"/>
</dbReference>
<dbReference type="InterPro" id="IPR051762">
    <property type="entry name" value="UBF1"/>
</dbReference>
<evidence type="ECO:0000313" key="8">
    <source>
        <dbReference type="Proteomes" id="UP000075884"/>
    </source>
</evidence>